<accession>A0AAQ4ERN3</accession>
<sequence length="340" mass="38796">MRSQLKLQLSWLISEDEQSHDWRLAAYRAFFAKQAPLLGTDASFVLSEVFRKPVKSLYEEVIYQVDCSIQWPATMWFNLSYKYQQVLVNVKTRFVELFLHLKIPAMLMGEVVNEYHAKPGSAAAAAPLRWERYLTLGCSCIGGCIHGSSLCGGLILKLVIRDQSLAWRVVGRLSQRCTAGTLFCYAAVRTYCLNVTAICRTLKIQWWWGFQYNARLHLVVQERCESIQKTLPFSCAYAFKAILHITFDVLDQMVLMSEMAFDKLMRELEQQSKKEPSMVERALSHIVSSIDAGNVVLFKQAFEACCALFRDEKPPKLARGTCLVRSVFITPGRIILRPAQ</sequence>
<dbReference type="EMBL" id="JARKHS020011912">
    <property type="protein sequence ID" value="KAK8777392.1"/>
    <property type="molecule type" value="Genomic_DNA"/>
</dbReference>
<proteinExistence type="predicted"/>
<organism evidence="1 2">
    <name type="scientific">Amblyomma americanum</name>
    <name type="common">Lone star tick</name>
    <dbReference type="NCBI Taxonomy" id="6943"/>
    <lineage>
        <taxon>Eukaryota</taxon>
        <taxon>Metazoa</taxon>
        <taxon>Ecdysozoa</taxon>
        <taxon>Arthropoda</taxon>
        <taxon>Chelicerata</taxon>
        <taxon>Arachnida</taxon>
        <taxon>Acari</taxon>
        <taxon>Parasitiformes</taxon>
        <taxon>Ixodida</taxon>
        <taxon>Ixodoidea</taxon>
        <taxon>Ixodidae</taxon>
        <taxon>Amblyomminae</taxon>
        <taxon>Amblyomma</taxon>
    </lineage>
</organism>
<evidence type="ECO:0000313" key="1">
    <source>
        <dbReference type="EMBL" id="KAK8777392.1"/>
    </source>
</evidence>
<dbReference type="AlphaFoldDB" id="A0AAQ4ERN3"/>
<gene>
    <name evidence="1" type="ORF">V5799_029262</name>
</gene>
<protein>
    <submittedName>
        <fullName evidence="1">Uncharacterized protein</fullName>
    </submittedName>
</protein>
<dbReference type="Proteomes" id="UP001321473">
    <property type="component" value="Unassembled WGS sequence"/>
</dbReference>
<comment type="caution">
    <text evidence="1">The sequence shown here is derived from an EMBL/GenBank/DDBJ whole genome shotgun (WGS) entry which is preliminary data.</text>
</comment>
<evidence type="ECO:0000313" key="2">
    <source>
        <dbReference type="Proteomes" id="UP001321473"/>
    </source>
</evidence>
<reference evidence="1 2" key="1">
    <citation type="journal article" date="2023" name="Arcadia Sci">
        <title>De novo assembly of a long-read Amblyomma americanum tick genome.</title>
        <authorList>
            <person name="Chou S."/>
            <person name="Poskanzer K.E."/>
            <person name="Rollins M."/>
            <person name="Thuy-Boun P.S."/>
        </authorList>
    </citation>
    <scope>NUCLEOTIDE SEQUENCE [LARGE SCALE GENOMIC DNA]</scope>
    <source>
        <strain evidence="1">F_SG_1</strain>
        <tissue evidence="1">Salivary glands</tissue>
    </source>
</reference>
<name>A0AAQ4ERN3_AMBAM</name>
<feature type="non-terminal residue" evidence="1">
    <location>
        <position position="340"/>
    </location>
</feature>
<keyword evidence="2" id="KW-1185">Reference proteome</keyword>